<dbReference type="GO" id="GO:0008960">
    <property type="term" value="F:phosphatidylglycerol-membrane-oligosaccharide glycerophosphotransferase activity"/>
    <property type="evidence" value="ECO:0007669"/>
    <property type="project" value="UniProtKB-EC"/>
</dbReference>
<proteinExistence type="predicted"/>
<keyword evidence="1" id="KW-0808">Transferase</keyword>
<reference evidence="1 2" key="2">
    <citation type="submission" date="2013-09" db="EMBL/GenBank/DDBJ databases">
        <title>Whole genome comparison of six Crocosphaera watsonii strains with differing phenotypes.</title>
        <authorList>
            <person name="Bench S.R."/>
            <person name="Heller P."/>
            <person name="Frank I."/>
            <person name="Arciniega M."/>
            <person name="Shilova I.N."/>
            <person name="Zehr J.P."/>
        </authorList>
    </citation>
    <scope>NUCLEOTIDE SEQUENCE [LARGE SCALE GENOMIC DNA]</scope>
    <source>
        <strain evidence="1 2">WH 0402</strain>
    </source>
</reference>
<dbReference type="AlphaFoldDB" id="T2JUU7"/>
<evidence type="ECO:0000313" key="1">
    <source>
        <dbReference type="EMBL" id="CCQ68985.1"/>
    </source>
</evidence>
<dbReference type="Proteomes" id="UP000018130">
    <property type="component" value="Unassembled WGS sequence"/>
</dbReference>
<comment type="caution">
    <text evidence="1">The sequence shown here is derived from an EMBL/GenBank/DDBJ whole genome shotgun (WGS) entry which is preliminary data.</text>
</comment>
<reference evidence="1 2" key="1">
    <citation type="submission" date="2013-01" db="EMBL/GenBank/DDBJ databases">
        <authorList>
            <person name="Bench S."/>
        </authorList>
    </citation>
    <scope>NUCLEOTIDE SEQUENCE [LARGE SCALE GENOMIC DNA]</scope>
    <source>
        <strain evidence="1 2">WH 0402</strain>
    </source>
</reference>
<organism evidence="1 2">
    <name type="scientific">Crocosphaera watsonii WH 0402</name>
    <dbReference type="NCBI Taxonomy" id="1284629"/>
    <lineage>
        <taxon>Bacteria</taxon>
        <taxon>Bacillati</taxon>
        <taxon>Cyanobacteriota</taxon>
        <taxon>Cyanophyceae</taxon>
        <taxon>Oscillatoriophycideae</taxon>
        <taxon>Chroococcales</taxon>
        <taxon>Aphanothecaceae</taxon>
        <taxon>Crocosphaera</taxon>
    </lineage>
</organism>
<dbReference type="EC" id="2.7.8.20" evidence="1"/>
<gene>
    <name evidence="1" type="ORF">CWATWH0402_4585</name>
</gene>
<protein>
    <submittedName>
        <fullName evidence="1">Phosphoglycerol transferase I</fullName>
        <ecNumber evidence="1">2.7.8.20</ecNumber>
    </submittedName>
</protein>
<dbReference type="EMBL" id="CAQN01000876">
    <property type="protein sequence ID" value="CCQ68985.1"/>
    <property type="molecule type" value="Genomic_DNA"/>
</dbReference>
<sequence>MFWGFKTACRLAICPTTNSPSLLKPTTEGVVRIPSELAITTGFPPSITATTELVVPRSMPTTLPMCVCFSSYSI</sequence>
<accession>T2JUU7</accession>
<name>T2JUU7_CROWT</name>
<evidence type="ECO:0000313" key="2">
    <source>
        <dbReference type="Proteomes" id="UP000018130"/>
    </source>
</evidence>